<dbReference type="InterPro" id="IPR000719">
    <property type="entry name" value="Prot_kinase_dom"/>
</dbReference>
<evidence type="ECO:0000256" key="3">
    <source>
        <dbReference type="ARBA" id="ARBA00022679"/>
    </source>
</evidence>
<dbReference type="AlphaFoldDB" id="A0A7M7HAL2"/>
<evidence type="ECO:0000256" key="4">
    <source>
        <dbReference type="ARBA" id="ARBA00022692"/>
    </source>
</evidence>
<evidence type="ECO:0000256" key="16">
    <source>
        <dbReference type="ARBA" id="ARBA00061639"/>
    </source>
</evidence>
<evidence type="ECO:0000259" key="21">
    <source>
        <dbReference type="PROSITE" id="PS50022"/>
    </source>
</evidence>
<keyword evidence="4 18" id="KW-0812">Transmembrane</keyword>
<keyword evidence="11" id="KW-0829">Tyrosine-protein kinase</keyword>
<name>A0A7M7HAL2_NASVI</name>
<dbReference type="GO" id="GO:0030182">
    <property type="term" value="P:neuron differentiation"/>
    <property type="evidence" value="ECO:0007669"/>
    <property type="project" value="UniProtKB-ARBA"/>
</dbReference>
<keyword evidence="2" id="KW-1003">Cell membrane</keyword>
<comment type="subcellular location">
    <subcellularLocation>
        <location evidence="1">Cell membrane</location>
        <topology evidence="1">Single-pass type I membrane protein</topology>
    </subcellularLocation>
</comment>
<dbReference type="SMART" id="SM00231">
    <property type="entry name" value="FA58C"/>
    <property type="match status" value="1"/>
</dbReference>
<keyword evidence="9 18" id="KW-1133">Transmembrane helix</keyword>
<evidence type="ECO:0000256" key="12">
    <source>
        <dbReference type="ARBA" id="ARBA00023157"/>
    </source>
</evidence>
<dbReference type="PROSITE" id="PS50011">
    <property type="entry name" value="PROTEIN_KINASE_DOM"/>
    <property type="match status" value="1"/>
</dbReference>
<dbReference type="InterPro" id="IPR008979">
    <property type="entry name" value="Galactose-bd-like_sf"/>
</dbReference>
<dbReference type="Gene3D" id="3.30.200.20">
    <property type="entry name" value="Phosphorylase Kinase, domain 1"/>
    <property type="match status" value="1"/>
</dbReference>
<dbReference type="GO" id="GO:0048468">
    <property type="term" value="P:cell development"/>
    <property type="evidence" value="ECO:0007669"/>
    <property type="project" value="UniProtKB-ARBA"/>
</dbReference>
<dbReference type="Gene3D" id="2.60.120.260">
    <property type="entry name" value="Galactose-binding domain-like"/>
    <property type="match status" value="1"/>
</dbReference>
<dbReference type="PANTHER" id="PTHR24416:SF580">
    <property type="entry name" value="DISCOIDIN DOMAIN RECEPTOR, ISOFORM F"/>
    <property type="match status" value="1"/>
</dbReference>
<dbReference type="KEGG" id="nvi:100119970"/>
<dbReference type="InterPro" id="IPR011009">
    <property type="entry name" value="Kinase-like_dom_sf"/>
</dbReference>
<keyword evidence="12" id="KW-1015">Disulfide bond</keyword>
<proteinExistence type="inferred from homology"/>
<evidence type="ECO:0000256" key="17">
    <source>
        <dbReference type="SAM" id="MobiDB-lite"/>
    </source>
</evidence>
<dbReference type="OrthoDB" id="6071166at2759"/>
<feature type="compositionally biased region" description="Basic and acidic residues" evidence="17">
    <location>
        <begin position="557"/>
        <end position="575"/>
    </location>
</feature>
<evidence type="ECO:0000256" key="10">
    <source>
        <dbReference type="ARBA" id="ARBA00023136"/>
    </source>
</evidence>
<evidence type="ECO:0000256" key="1">
    <source>
        <dbReference type="ARBA" id="ARBA00004251"/>
    </source>
</evidence>
<dbReference type="InterPro" id="IPR048525">
    <property type="entry name" value="DDR1-2_DS-like"/>
</dbReference>
<accession>A0A7M7HAL2</accession>
<dbReference type="GO" id="GO:0005518">
    <property type="term" value="F:collagen binding"/>
    <property type="evidence" value="ECO:0007669"/>
    <property type="project" value="TreeGrafter"/>
</dbReference>
<evidence type="ECO:0000256" key="15">
    <source>
        <dbReference type="ARBA" id="ARBA00051243"/>
    </source>
</evidence>
<dbReference type="GO" id="GO:0043235">
    <property type="term" value="C:receptor complex"/>
    <property type="evidence" value="ECO:0007669"/>
    <property type="project" value="TreeGrafter"/>
</dbReference>
<dbReference type="CDD" id="cd00057">
    <property type="entry name" value="FA58C"/>
    <property type="match status" value="1"/>
</dbReference>
<dbReference type="InterPro" id="IPR001245">
    <property type="entry name" value="Ser-Thr/Tyr_kinase_cat_dom"/>
</dbReference>
<feature type="region of interest" description="Disordered" evidence="17">
    <location>
        <begin position="555"/>
        <end position="619"/>
    </location>
</feature>
<dbReference type="InterPro" id="IPR008266">
    <property type="entry name" value="Tyr_kinase_AS"/>
</dbReference>
<dbReference type="Proteomes" id="UP000002358">
    <property type="component" value="Chromosome 1"/>
</dbReference>
<dbReference type="SUPFAM" id="SSF49785">
    <property type="entry name" value="Galactose-binding domain-like"/>
    <property type="match status" value="1"/>
</dbReference>
<evidence type="ECO:0000313" key="23">
    <source>
        <dbReference type="Proteomes" id="UP000002358"/>
    </source>
</evidence>
<dbReference type="RefSeq" id="XP_008212352.1">
    <property type="nucleotide sequence ID" value="XM_008214130.4"/>
</dbReference>
<dbReference type="PROSITE" id="PS01286">
    <property type="entry name" value="FA58C_2"/>
    <property type="match status" value="1"/>
</dbReference>
<evidence type="ECO:0000313" key="22">
    <source>
        <dbReference type="EnsemblMetazoa" id="XP_008212352"/>
    </source>
</evidence>
<keyword evidence="3" id="KW-0808">Transferase</keyword>
<dbReference type="GO" id="GO:0051897">
    <property type="term" value="P:positive regulation of phosphatidylinositol 3-kinase/protein kinase B signal transduction"/>
    <property type="evidence" value="ECO:0007669"/>
    <property type="project" value="TreeGrafter"/>
</dbReference>
<comment type="catalytic activity">
    <reaction evidence="15">
        <text>L-tyrosyl-[protein] + ATP = O-phospho-L-tyrosyl-[protein] + ADP + H(+)</text>
        <dbReference type="Rhea" id="RHEA:10596"/>
        <dbReference type="Rhea" id="RHEA-COMP:10136"/>
        <dbReference type="Rhea" id="RHEA-COMP:20101"/>
        <dbReference type="ChEBI" id="CHEBI:15378"/>
        <dbReference type="ChEBI" id="CHEBI:30616"/>
        <dbReference type="ChEBI" id="CHEBI:46858"/>
        <dbReference type="ChEBI" id="CHEBI:61978"/>
        <dbReference type="ChEBI" id="CHEBI:456216"/>
        <dbReference type="EC" id="2.7.10.1"/>
    </reaction>
</comment>
<dbReference type="SMR" id="A0A7M7HAL2"/>
<dbReference type="PROSITE" id="PS50022">
    <property type="entry name" value="FA58C_3"/>
    <property type="match status" value="1"/>
</dbReference>
<dbReference type="Gene3D" id="2.60.120.1190">
    <property type="match status" value="1"/>
</dbReference>
<keyword evidence="6" id="KW-0547">Nucleotide-binding</keyword>
<dbReference type="GO" id="GO:0038062">
    <property type="term" value="F:protein tyrosine kinase collagen receptor activity"/>
    <property type="evidence" value="ECO:0007669"/>
    <property type="project" value="TreeGrafter"/>
</dbReference>
<dbReference type="GeneID" id="100119970"/>
<dbReference type="EnsemblMetazoa" id="XM_008214130">
    <property type="protein sequence ID" value="XP_008212352"/>
    <property type="gene ID" value="LOC100119970"/>
</dbReference>
<evidence type="ECO:0000256" key="6">
    <source>
        <dbReference type="ARBA" id="ARBA00022741"/>
    </source>
</evidence>
<dbReference type="FunFam" id="1.10.510.10:FF:001512">
    <property type="entry name" value="Receptor tyrosine-protein kinase erbB-2"/>
    <property type="match status" value="1"/>
</dbReference>
<reference evidence="22" key="1">
    <citation type="submission" date="2021-01" db="UniProtKB">
        <authorList>
            <consortium name="EnsemblMetazoa"/>
        </authorList>
    </citation>
    <scope>IDENTIFICATION</scope>
</reference>
<protein>
    <submittedName>
        <fullName evidence="22">Uncharacterized protein</fullName>
    </submittedName>
</protein>
<feature type="signal peptide" evidence="19">
    <location>
        <begin position="1"/>
        <end position="27"/>
    </location>
</feature>
<evidence type="ECO:0000256" key="14">
    <source>
        <dbReference type="ARBA" id="ARBA00023180"/>
    </source>
</evidence>
<evidence type="ECO:0000256" key="11">
    <source>
        <dbReference type="ARBA" id="ARBA00023137"/>
    </source>
</evidence>
<dbReference type="Pfam" id="PF21114">
    <property type="entry name" value="DDR1-2_DS-like"/>
    <property type="match status" value="1"/>
</dbReference>
<evidence type="ECO:0000256" key="13">
    <source>
        <dbReference type="ARBA" id="ARBA00023170"/>
    </source>
</evidence>
<feature type="region of interest" description="Disordered" evidence="17">
    <location>
        <begin position="478"/>
        <end position="505"/>
    </location>
</feature>
<feature type="chain" id="PRO_5029588415" evidence="19">
    <location>
        <begin position="28"/>
        <end position="1004"/>
    </location>
</feature>
<sequence length="1004" mass="111989">MGSMDRSGLSGPRTLLLLLLLVGAATALDIRSCNSALGMESGAIADSALNASSSYVTTVGPRYARLRKEAAGGAWCPKRQIESGIREWILIDLGTTHLITAIETQGRYDHGRGQEYTENYAVEYWRPGFSEWKQYRLWDGTEVLAGNVDTSTVVSRELIPAIFATQLRLLPHSVHKRTVCLRVELKGCQDLSGVVSYTIPESPVAELNDTSYDGVREYGVLSAGLGRLIDGETGADNYKQDIADGKGTGWVAWMRDSFSDKYVELTFHFDGIRIFDAVHIYTNNYFTRDVQVFAKAEVWFSSSGKIDEAEEPLSYTYIPDTNLENARNVSIALHGRQGKVLRFRLYFAARWIIISEVTFDSWNPYANATEETASEISNEDGSGVETDNVLVATGPVNHDADLNLQTITAREEGQEYVEVLIGVLTAITLLLLLVFIIILLLSRRQKLQSSPTVLKNPFGFAINMKGFLLNLAPGRMLNDSGRDSPDLDDEEEPDGPDEEEEEDVDVELDGLDDGAANLVPPDDLSMRESLTTEHFNSPLVESQYKSTYAIVANTDSPSRELQQRREELRSSKSFEKGYNSGSSRQQDSCSLTLAGSSRSCSPVSSAHYSPSTRHSQHYRTLQGHTARLGTASREQQQQQQQREPDYAHVTRWNTAPKEKHKVPAPLVKWNIAPSMGKPYKCKEIEPANIPGQCLHTMEKLGSGHIGEVIVCAVLGLPEPAISSKFGTNGSNPLRLAVARIPNVPCHHGYPEESAEETNEALREVRFLATLTDPNLARVLGLVCDVAETSRPWTIIEYTELGDLAHYLQYSEPLVGTQRPNCSLNFISQNCLLYMGTQIASAMRYLESKNLVHKDLAARNCLLGRCYSVKVTDIAMCSDLYKKDYSDIGGRPPAPIRWMPWESILLDRFTCASTVWSFAVTLWEVMSFAREKPFQHLTNEQVIQNAELMYYGGELQVLLPKPMMCPEDVYKVMCSCWKRDESVRPSFREIYAFLKNVTADYRPGA</sequence>
<dbReference type="Gene3D" id="1.10.510.10">
    <property type="entry name" value="Transferase(Phosphotransferase) domain 1"/>
    <property type="match status" value="1"/>
</dbReference>
<feature type="domain" description="Protein kinase" evidence="20">
    <location>
        <begin position="694"/>
        <end position="993"/>
    </location>
</feature>
<keyword evidence="5 19" id="KW-0732">Signal</keyword>
<evidence type="ECO:0000256" key="8">
    <source>
        <dbReference type="ARBA" id="ARBA00022840"/>
    </source>
</evidence>
<evidence type="ECO:0000259" key="20">
    <source>
        <dbReference type="PROSITE" id="PS50011"/>
    </source>
</evidence>
<keyword evidence="13" id="KW-0675">Receptor</keyword>
<dbReference type="Pfam" id="PF07714">
    <property type="entry name" value="PK_Tyr_Ser-Thr"/>
    <property type="match status" value="1"/>
</dbReference>
<dbReference type="InParanoid" id="A0A7M7HAL2"/>
<organism evidence="22 23">
    <name type="scientific">Nasonia vitripennis</name>
    <name type="common">Parasitic wasp</name>
    <dbReference type="NCBI Taxonomy" id="7425"/>
    <lineage>
        <taxon>Eukaryota</taxon>
        <taxon>Metazoa</taxon>
        <taxon>Ecdysozoa</taxon>
        <taxon>Arthropoda</taxon>
        <taxon>Hexapoda</taxon>
        <taxon>Insecta</taxon>
        <taxon>Pterygota</taxon>
        <taxon>Neoptera</taxon>
        <taxon>Endopterygota</taxon>
        <taxon>Hymenoptera</taxon>
        <taxon>Apocrita</taxon>
        <taxon>Proctotrupomorpha</taxon>
        <taxon>Chalcidoidea</taxon>
        <taxon>Pteromalidae</taxon>
        <taxon>Pteromalinae</taxon>
        <taxon>Nasonia</taxon>
    </lineage>
</organism>
<comment type="similarity">
    <text evidence="16">Belongs to the protein kinase superfamily. Tyr protein kinase family. Insulin receptor subfamily.</text>
</comment>
<dbReference type="InterPro" id="IPR000421">
    <property type="entry name" value="FA58C"/>
</dbReference>
<dbReference type="SUPFAM" id="SSF56112">
    <property type="entry name" value="Protein kinase-like (PK-like)"/>
    <property type="match status" value="1"/>
</dbReference>
<feature type="transmembrane region" description="Helical" evidence="18">
    <location>
        <begin position="419"/>
        <end position="441"/>
    </location>
</feature>
<keyword evidence="7" id="KW-0418">Kinase</keyword>
<dbReference type="GO" id="GO:0005886">
    <property type="term" value="C:plasma membrane"/>
    <property type="evidence" value="ECO:0007669"/>
    <property type="project" value="UniProtKB-SubCell"/>
</dbReference>
<keyword evidence="8" id="KW-0067">ATP-binding</keyword>
<keyword evidence="23" id="KW-1185">Reference proteome</keyword>
<dbReference type="PROSITE" id="PS00109">
    <property type="entry name" value="PROTEIN_KINASE_TYR"/>
    <property type="match status" value="1"/>
</dbReference>
<feature type="domain" description="F5/8 type C" evidence="21">
    <location>
        <begin position="33"/>
        <end position="188"/>
    </location>
</feature>
<dbReference type="PRINTS" id="PR00109">
    <property type="entry name" value="TYRKINASE"/>
</dbReference>
<evidence type="ECO:0000256" key="18">
    <source>
        <dbReference type="SAM" id="Phobius"/>
    </source>
</evidence>
<dbReference type="FunFam" id="2.60.120.260:FF:000007">
    <property type="entry name" value="Discoidin domain receptor tyrosine kinase 1"/>
    <property type="match status" value="1"/>
</dbReference>
<dbReference type="PROSITE" id="PS01285">
    <property type="entry name" value="FA58C_1"/>
    <property type="match status" value="1"/>
</dbReference>
<keyword evidence="10 18" id="KW-0472">Membrane</keyword>
<dbReference type="InterPro" id="IPR050122">
    <property type="entry name" value="RTK"/>
</dbReference>
<dbReference type="Pfam" id="PF00754">
    <property type="entry name" value="F5_F8_type_C"/>
    <property type="match status" value="1"/>
</dbReference>
<feature type="compositionally biased region" description="Acidic residues" evidence="17">
    <location>
        <begin position="486"/>
        <end position="505"/>
    </location>
</feature>
<feature type="compositionally biased region" description="Polar residues" evidence="17">
    <location>
        <begin position="579"/>
        <end position="619"/>
    </location>
</feature>
<evidence type="ECO:0000256" key="19">
    <source>
        <dbReference type="SAM" id="SignalP"/>
    </source>
</evidence>
<evidence type="ECO:0000256" key="5">
    <source>
        <dbReference type="ARBA" id="ARBA00022729"/>
    </source>
</evidence>
<dbReference type="GO" id="GO:0048680">
    <property type="term" value="P:positive regulation of axon regeneration"/>
    <property type="evidence" value="ECO:0007669"/>
    <property type="project" value="UniProtKB-ARBA"/>
</dbReference>
<keyword evidence="14" id="KW-0325">Glycoprotein</keyword>
<dbReference type="PANTHER" id="PTHR24416">
    <property type="entry name" value="TYROSINE-PROTEIN KINASE RECEPTOR"/>
    <property type="match status" value="1"/>
</dbReference>
<evidence type="ECO:0000256" key="7">
    <source>
        <dbReference type="ARBA" id="ARBA00022777"/>
    </source>
</evidence>
<evidence type="ECO:0000256" key="2">
    <source>
        <dbReference type="ARBA" id="ARBA00022475"/>
    </source>
</evidence>
<dbReference type="GO" id="GO:0005524">
    <property type="term" value="F:ATP binding"/>
    <property type="evidence" value="ECO:0007669"/>
    <property type="project" value="UniProtKB-KW"/>
</dbReference>
<evidence type="ECO:0000256" key="9">
    <source>
        <dbReference type="ARBA" id="ARBA00022989"/>
    </source>
</evidence>